<gene>
    <name evidence="2" type="ORF">GRI40_09145</name>
</gene>
<feature type="region of interest" description="Disordered" evidence="1">
    <location>
        <begin position="30"/>
        <end position="69"/>
    </location>
</feature>
<dbReference type="AlphaFoldDB" id="A0A6I4TFH6"/>
<evidence type="ECO:0000256" key="1">
    <source>
        <dbReference type="SAM" id="MobiDB-lite"/>
    </source>
</evidence>
<comment type="caution">
    <text evidence="2">The sequence shown here is derived from an EMBL/GenBank/DDBJ whole genome shotgun (WGS) entry which is preliminary data.</text>
</comment>
<organism evidence="2 3">
    <name type="scientific">Tsuneonella aeria</name>
    <dbReference type="NCBI Taxonomy" id="1837929"/>
    <lineage>
        <taxon>Bacteria</taxon>
        <taxon>Pseudomonadati</taxon>
        <taxon>Pseudomonadota</taxon>
        <taxon>Alphaproteobacteria</taxon>
        <taxon>Sphingomonadales</taxon>
        <taxon>Erythrobacteraceae</taxon>
        <taxon>Tsuneonella</taxon>
    </lineage>
</organism>
<reference evidence="2 3" key="1">
    <citation type="submission" date="2019-12" db="EMBL/GenBank/DDBJ databases">
        <title>Genomic-based taxomic classification of the family Erythrobacteraceae.</title>
        <authorList>
            <person name="Xu L."/>
        </authorList>
    </citation>
    <scope>NUCLEOTIDE SEQUENCE [LARGE SCALE GENOMIC DNA]</scope>
    <source>
        <strain evidence="2 3">100921-2</strain>
    </source>
</reference>
<sequence>MLRGAERILQTVMAERDNLMRQLLQAGIRPRIGPRKRKPPEAGLAVPAVPPRGPMPLQGGAEAPLDFSG</sequence>
<dbReference type="RefSeq" id="WP_160611025.1">
    <property type="nucleotide sequence ID" value="NZ_WTZA01000001.1"/>
</dbReference>
<protein>
    <submittedName>
        <fullName evidence="2">Uncharacterized protein</fullName>
    </submittedName>
</protein>
<evidence type="ECO:0000313" key="2">
    <source>
        <dbReference type="EMBL" id="MXO75377.1"/>
    </source>
</evidence>
<keyword evidence="3" id="KW-1185">Reference proteome</keyword>
<proteinExistence type="predicted"/>
<accession>A0A6I4TFH6</accession>
<dbReference type="Proteomes" id="UP000439522">
    <property type="component" value="Unassembled WGS sequence"/>
</dbReference>
<evidence type="ECO:0000313" key="3">
    <source>
        <dbReference type="Proteomes" id="UP000439522"/>
    </source>
</evidence>
<name>A0A6I4TFH6_9SPHN</name>
<dbReference type="EMBL" id="WTZA01000001">
    <property type="protein sequence ID" value="MXO75377.1"/>
    <property type="molecule type" value="Genomic_DNA"/>
</dbReference>